<organism evidence="1">
    <name type="scientific">Setaria italica</name>
    <name type="common">Foxtail millet</name>
    <name type="synonym">Panicum italicum</name>
    <dbReference type="NCBI Taxonomy" id="4555"/>
    <lineage>
        <taxon>Eukaryota</taxon>
        <taxon>Viridiplantae</taxon>
        <taxon>Streptophyta</taxon>
        <taxon>Embryophyta</taxon>
        <taxon>Tracheophyta</taxon>
        <taxon>Spermatophyta</taxon>
        <taxon>Magnoliopsida</taxon>
        <taxon>Liliopsida</taxon>
        <taxon>Poales</taxon>
        <taxon>Poaceae</taxon>
        <taxon>PACMAD clade</taxon>
        <taxon>Panicoideae</taxon>
        <taxon>Panicodae</taxon>
        <taxon>Paniceae</taxon>
        <taxon>Cenchrinae</taxon>
        <taxon>Setaria</taxon>
    </lineage>
</organism>
<protein>
    <submittedName>
        <fullName evidence="1">Uncharacterized protein</fullName>
    </submittedName>
</protein>
<dbReference type="OrthoDB" id="185373at2759"/>
<dbReference type="EMBL" id="CM003535">
    <property type="protein sequence ID" value="RCV36961.1"/>
    <property type="molecule type" value="Genomic_DNA"/>
</dbReference>
<reference evidence="1" key="1">
    <citation type="journal article" date="2012" name="Nat. Biotechnol.">
        <title>Reference genome sequence of the model plant Setaria.</title>
        <authorList>
            <person name="Bennetzen J.L."/>
            <person name="Schmutz J."/>
            <person name="Wang H."/>
            <person name="Percifield R."/>
            <person name="Hawkins J."/>
            <person name="Pontaroli A.C."/>
            <person name="Estep M."/>
            <person name="Feng L."/>
            <person name="Vaughn J.N."/>
            <person name="Grimwood J."/>
            <person name="Jenkins J."/>
            <person name="Barry K."/>
            <person name="Lindquist E."/>
            <person name="Hellsten U."/>
            <person name="Deshpande S."/>
            <person name="Wang X."/>
            <person name="Wu X."/>
            <person name="Mitros T."/>
            <person name="Triplett J."/>
            <person name="Yang X."/>
            <person name="Ye C.Y."/>
            <person name="Mauro-Herrera M."/>
            <person name="Wang L."/>
            <person name="Li P."/>
            <person name="Sharma M."/>
            <person name="Sharma R."/>
            <person name="Ronald P.C."/>
            <person name="Panaud O."/>
            <person name="Kellogg E.A."/>
            <person name="Brutnell T.P."/>
            <person name="Doust A.N."/>
            <person name="Tuskan G.A."/>
            <person name="Rokhsar D."/>
            <person name="Devos K.M."/>
        </authorList>
    </citation>
    <scope>NUCLEOTIDE SEQUENCE [LARGE SCALE GENOMIC DNA]</scope>
    <source>
        <strain evidence="1">Yugu1</strain>
    </source>
</reference>
<proteinExistence type="predicted"/>
<reference evidence="1" key="2">
    <citation type="submission" date="2015-07" db="EMBL/GenBank/DDBJ databases">
        <authorList>
            <person name="Noorani M."/>
        </authorList>
    </citation>
    <scope>NUCLEOTIDE SEQUENCE</scope>
    <source>
        <strain evidence="1">Yugu1</strain>
    </source>
</reference>
<dbReference type="AlphaFoldDB" id="A0A368S3L3"/>
<sequence length="98" mass="10985">MEGKAAETCARAREMHSTLPEARHCNRLLRLLVERLRWVDARKLYDEMLAEEGGADNYSTVGGESLDQLSKRCVSYLNMIADKHKVLLAPSKPAPDDA</sequence>
<gene>
    <name evidence="1" type="ORF">SETIT_8G024100v2</name>
</gene>
<evidence type="ECO:0000313" key="1">
    <source>
        <dbReference type="EMBL" id="RCV36961.1"/>
    </source>
</evidence>
<name>A0A368S3L3_SETIT</name>
<accession>A0A368S3L3</accession>